<evidence type="ECO:0000256" key="2">
    <source>
        <dbReference type="ARBA" id="ARBA00022475"/>
    </source>
</evidence>
<evidence type="ECO:0000256" key="1">
    <source>
        <dbReference type="ARBA" id="ARBA00004651"/>
    </source>
</evidence>
<comment type="similarity">
    <text evidence="6">Belongs to the ABC-4 integral membrane protein family.</text>
</comment>
<keyword evidence="4 7" id="KW-1133">Transmembrane helix</keyword>
<keyword evidence="11" id="KW-1185">Reference proteome</keyword>
<dbReference type="EMBL" id="CP054139">
    <property type="protein sequence ID" value="QKJ31569.1"/>
    <property type="molecule type" value="Genomic_DNA"/>
</dbReference>
<feature type="domain" description="ABC3 transporter permease C-terminal" evidence="8">
    <location>
        <begin position="687"/>
        <end position="800"/>
    </location>
</feature>
<comment type="subcellular location">
    <subcellularLocation>
        <location evidence="1">Cell membrane</location>
        <topology evidence="1">Multi-pass membrane protein</topology>
    </subcellularLocation>
</comment>
<evidence type="ECO:0000256" key="4">
    <source>
        <dbReference type="ARBA" id="ARBA00022989"/>
    </source>
</evidence>
<sequence length="806" mass="87925">MYIVCGITSQLNIGMNNINFKIALRTFLKGKWYNFLNITGLALGLAGFIFVTLYIDNETGYDAWNKNSNRIYLVEREMPNGSSPYTPGKLAASIKSQCPEVEETGRTNTALFQLPFYTPSGRFLVKQWLGADYAIAKILGIKPKGFELNANSATPTILLSKNMARVLFPRDSSVQNKTVNMMSANGAPMPIAGVAGDLPGNTNLSFDCIGFSKDITEGKDQSYANRIYKTYLLVKPGADIARLSKKIDKIYKDAAMADSSLVAKEALSSSAGPVIYLDPLKNLHLKPHYGSKVNDQVVKGLAILAIIILVITGVNFTNLYISQAHRRAKEVGVKKVNGITKRQIILQFLAEIFMQCLFALVFALVVVYIGLPYFNRLLGVDLLLSGINFKIIAQLAGTLIVLTLLAGVYPSIVMAGFKPAEVLRGSQFTKGDTFAWIRGGITVLQFTFAIAFVITLIVIGRQVDFMHSEDPGFTARQVVYIDNMGIYNDPQKFALVSDRIKTIPGVRDVSVASNVPGGLIPATQEYAVEGKSYAMQTIGIGYGYFETLNIGLKDGKVFSVAAADPASAVINQTAAKAMALANPIGATIKGCGGAYKIIGVVNDVKANGFEEKVKPTIYLTKNVCGINATQIMISAEAKAIPTLLTTLNHQWKDINKLDGDNFNYHFLDETYGLLFKKQEQLQSVLACFSALAIFISSLGIFASAAQAIRLRTKEIAIRKVFGAQARQLLVILSKPFFYIVLMANAIAWPLAFVIAGKWLQTFAYRIPVSYVPFVIALAVSIVIVALTVCLQTLRAVRFNPAVKLKV</sequence>
<dbReference type="Pfam" id="PF12704">
    <property type="entry name" value="MacB_PCD"/>
    <property type="match status" value="2"/>
</dbReference>
<evidence type="ECO:0000256" key="5">
    <source>
        <dbReference type="ARBA" id="ARBA00023136"/>
    </source>
</evidence>
<dbReference type="PANTHER" id="PTHR30572">
    <property type="entry name" value="MEMBRANE COMPONENT OF TRANSPORTER-RELATED"/>
    <property type="match status" value="1"/>
</dbReference>
<feature type="transmembrane region" description="Helical" evidence="7">
    <location>
        <begin position="435"/>
        <end position="459"/>
    </location>
</feature>
<dbReference type="GO" id="GO:0005886">
    <property type="term" value="C:plasma membrane"/>
    <property type="evidence" value="ECO:0007669"/>
    <property type="project" value="UniProtKB-SubCell"/>
</dbReference>
<evidence type="ECO:0000259" key="9">
    <source>
        <dbReference type="Pfam" id="PF12704"/>
    </source>
</evidence>
<evidence type="ECO:0000256" key="7">
    <source>
        <dbReference type="SAM" id="Phobius"/>
    </source>
</evidence>
<keyword evidence="5 7" id="KW-0472">Membrane</keyword>
<dbReference type="Proteomes" id="UP000505355">
    <property type="component" value="Chromosome"/>
</dbReference>
<feature type="transmembrane region" description="Helical" evidence="7">
    <location>
        <begin position="301"/>
        <end position="321"/>
    </location>
</feature>
<feature type="transmembrane region" description="Helical" evidence="7">
    <location>
        <begin position="391"/>
        <end position="414"/>
    </location>
</feature>
<gene>
    <name evidence="10" type="ORF">HQ865_17970</name>
</gene>
<dbReference type="InterPro" id="IPR003838">
    <property type="entry name" value="ABC3_permease_C"/>
</dbReference>
<feature type="transmembrane region" description="Helical" evidence="7">
    <location>
        <begin position="344"/>
        <end position="371"/>
    </location>
</feature>
<dbReference type="GO" id="GO:0022857">
    <property type="term" value="F:transmembrane transporter activity"/>
    <property type="evidence" value="ECO:0007669"/>
    <property type="project" value="TreeGrafter"/>
</dbReference>
<accession>A0A7D4QV79</accession>
<evidence type="ECO:0000313" key="10">
    <source>
        <dbReference type="EMBL" id="QKJ31569.1"/>
    </source>
</evidence>
<evidence type="ECO:0000256" key="6">
    <source>
        <dbReference type="ARBA" id="ARBA00038076"/>
    </source>
</evidence>
<feature type="domain" description="MacB-like periplasmic core" evidence="9">
    <location>
        <begin position="35"/>
        <end position="249"/>
    </location>
</feature>
<dbReference type="AlphaFoldDB" id="A0A7D4QV79"/>
<feature type="transmembrane region" description="Helical" evidence="7">
    <location>
        <begin position="35"/>
        <end position="55"/>
    </location>
</feature>
<dbReference type="Pfam" id="PF02687">
    <property type="entry name" value="FtsX"/>
    <property type="match status" value="2"/>
</dbReference>
<feature type="domain" description="MacB-like periplasmic core" evidence="9">
    <location>
        <begin position="441"/>
        <end position="635"/>
    </location>
</feature>
<evidence type="ECO:0000259" key="8">
    <source>
        <dbReference type="Pfam" id="PF02687"/>
    </source>
</evidence>
<feature type="transmembrane region" description="Helical" evidence="7">
    <location>
        <begin position="736"/>
        <end position="758"/>
    </location>
</feature>
<dbReference type="KEGG" id="mmab:HQ865_17970"/>
<evidence type="ECO:0000313" key="11">
    <source>
        <dbReference type="Proteomes" id="UP000505355"/>
    </source>
</evidence>
<proteinExistence type="inferred from homology"/>
<feature type="domain" description="ABC3 transporter permease C-terminal" evidence="8">
    <location>
        <begin position="303"/>
        <end position="416"/>
    </location>
</feature>
<keyword evidence="2" id="KW-1003">Cell membrane</keyword>
<dbReference type="InterPro" id="IPR025857">
    <property type="entry name" value="MacB_PCD"/>
</dbReference>
<organism evidence="10 11">
    <name type="scientific">Mucilaginibacter mali</name>
    <dbReference type="NCBI Taxonomy" id="2740462"/>
    <lineage>
        <taxon>Bacteria</taxon>
        <taxon>Pseudomonadati</taxon>
        <taxon>Bacteroidota</taxon>
        <taxon>Sphingobacteriia</taxon>
        <taxon>Sphingobacteriales</taxon>
        <taxon>Sphingobacteriaceae</taxon>
        <taxon>Mucilaginibacter</taxon>
    </lineage>
</organism>
<feature type="transmembrane region" description="Helical" evidence="7">
    <location>
        <begin position="683"/>
        <end position="708"/>
    </location>
</feature>
<reference evidence="10 11" key="1">
    <citation type="submission" date="2020-05" db="EMBL/GenBank/DDBJ databases">
        <title>Mucilaginibacter mali sp. nov.</title>
        <authorList>
            <person name="Kim H.S."/>
            <person name="Lee K.C."/>
            <person name="Suh M.K."/>
            <person name="Kim J.-S."/>
            <person name="Han K.-I."/>
            <person name="Eom M.K."/>
            <person name="Shin Y.K."/>
            <person name="Lee J.-S."/>
        </authorList>
    </citation>
    <scope>NUCLEOTIDE SEQUENCE [LARGE SCALE GENOMIC DNA]</scope>
    <source>
        <strain evidence="10 11">G2-14</strain>
    </source>
</reference>
<keyword evidence="3 7" id="KW-0812">Transmembrane</keyword>
<dbReference type="RefSeq" id="WP_173416228.1">
    <property type="nucleotide sequence ID" value="NZ_CP054139.1"/>
</dbReference>
<evidence type="ECO:0000256" key="3">
    <source>
        <dbReference type="ARBA" id="ARBA00022692"/>
    </source>
</evidence>
<dbReference type="PANTHER" id="PTHR30572:SF4">
    <property type="entry name" value="ABC TRANSPORTER PERMEASE YTRF"/>
    <property type="match status" value="1"/>
</dbReference>
<dbReference type="InterPro" id="IPR050250">
    <property type="entry name" value="Macrolide_Exporter_MacB"/>
</dbReference>
<feature type="transmembrane region" description="Helical" evidence="7">
    <location>
        <begin position="770"/>
        <end position="790"/>
    </location>
</feature>
<name>A0A7D4QV79_9SPHI</name>
<protein>
    <submittedName>
        <fullName evidence="10">ABC transporter permease</fullName>
    </submittedName>
</protein>